<sequence length="81" mass="9709">MSFNPLSVCFAEDNQVGDSSTKTLIVNVNAFNNYQIFKKLYRDFRLFWQRLVLAETCFGRDLFWKESFKRKRQTLYCANHV</sequence>
<name>Q0AHU4_NITEC</name>
<dbReference type="EMBL" id="CP000450">
    <property type="protein sequence ID" value="ABI59088.1"/>
    <property type="molecule type" value="Genomic_DNA"/>
</dbReference>
<evidence type="ECO:0000313" key="1">
    <source>
        <dbReference type="EMBL" id="ABI59088.1"/>
    </source>
</evidence>
<dbReference type="AlphaFoldDB" id="Q0AHU4"/>
<dbReference type="HOGENOM" id="CLU_2570314_0_0_4"/>
<gene>
    <name evidence="1" type="ordered locus">Neut_0824</name>
</gene>
<reference evidence="1 2" key="1">
    <citation type="journal article" date="2007" name="Environ. Microbiol.">
        <title>Whole-genome analysis of the ammonia-oxidizing bacterium, Nitrosomonas eutropha C91: implications for niche adaptation.</title>
        <authorList>
            <person name="Stein L.Y."/>
            <person name="Arp D.J."/>
            <person name="Berube P.M."/>
            <person name="Chain P.S."/>
            <person name="Hauser L."/>
            <person name="Jetten M.S."/>
            <person name="Klotz M.G."/>
            <person name="Larimer F.W."/>
            <person name="Norton J.M."/>
            <person name="Op den Camp H.J.M."/>
            <person name="Shin M."/>
            <person name="Wei X."/>
        </authorList>
    </citation>
    <scope>NUCLEOTIDE SEQUENCE [LARGE SCALE GENOMIC DNA]</scope>
    <source>
        <strain evidence="2">DSM 101675 / C91 / Nm57</strain>
    </source>
</reference>
<evidence type="ECO:0000313" key="2">
    <source>
        <dbReference type="Proteomes" id="UP000001966"/>
    </source>
</evidence>
<accession>Q0AHU4</accession>
<proteinExistence type="predicted"/>
<dbReference type="Proteomes" id="UP000001966">
    <property type="component" value="Chromosome"/>
</dbReference>
<dbReference type="KEGG" id="net:Neut_0824"/>
<protein>
    <submittedName>
        <fullName evidence="1">Uncharacterized protein</fullName>
    </submittedName>
</protein>
<organism evidence="1 2">
    <name type="scientific">Nitrosomonas eutropha (strain DSM 101675 / C91 / Nm57)</name>
    <dbReference type="NCBI Taxonomy" id="335283"/>
    <lineage>
        <taxon>Bacteria</taxon>
        <taxon>Pseudomonadati</taxon>
        <taxon>Pseudomonadota</taxon>
        <taxon>Betaproteobacteria</taxon>
        <taxon>Nitrosomonadales</taxon>
        <taxon>Nitrosomonadaceae</taxon>
        <taxon>Nitrosomonas</taxon>
    </lineage>
</organism>